<feature type="domain" description="Flagellar hook-length control protein-like C-terminal" evidence="2">
    <location>
        <begin position="127"/>
        <end position="197"/>
    </location>
</feature>
<accession>A0A6H2H574</accession>
<evidence type="ECO:0000313" key="3">
    <source>
        <dbReference type="EMBL" id="QJC54953.1"/>
    </source>
</evidence>
<evidence type="ECO:0000256" key="1">
    <source>
        <dbReference type="SAM" id="MobiDB-lite"/>
    </source>
</evidence>
<evidence type="ECO:0000259" key="2">
    <source>
        <dbReference type="Pfam" id="PF02120"/>
    </source>
</evidence>
<protein>
    <recommendedName>
        <fullName evidence="2">Flagellar hook-length control protein-like C-terminal domain-containing protein</fullName>
    </recommendedName>
</protein>
<feature type="compositionally biased region" description="Polar residues" evidence="1">
    <location>
        <begin position="1"/>
        <end position="11"/>
    </location>
</feature>
<dbReference type="InterPro" id="IPR038610">
    <property type="entry name" value="FliK-like_C_sf"/>
</dbReference>
<dbReference type="Gene3D" id="3.30.750.140">
    <property type="match status" value="1"/>
</dbReference>
<dbReference type="Pfam" id="PF02120">
    <property type="entry name" value="Flg_hook"/>
    <property type="match status" value="1"/>
</dbReference>
<dbReference type="KEGG" id="pvac:HC248_00216"/>
<dbReference type="InterPro" id="IPR021136">
    <property type="entry name" value="Flagellar_hook_control-like_C"/>
</dbReference>
<organism evidence="3 4">
    <name type="scientific">Polaromonas vacuolata</name>
    <dbReference type="NCBI Taxonomy" id="37448"/>
    <lineage>
        <taxon>Bacteria</taxon>
        <taxon>Pseudomonadati</taxon>
        <taxon>Pseudomonadota</taxon>
        <taxon>Betaproteobacteria</taxon>
        <taxon>Burkholderiales</taxon>
        <taxon>Comamonadaceae</taxon>
        <taxon>Polaromonas</taxon>
    </lineage>
</organism>
<gene>
    <name evidence="3" type="ORF">HC248_00216</name>
</gene>
<proteinExistence type="predicted"/>
<name>A0A6H2H574_9BURK</name>
<sequence>MNNDKSVNLNLSIPDFGAQRSTDGFSDQQGGSGSTREEADSTARERFESLMAAKEKNQDKPSAALLGPTGSAGPGPAGPKSAEVMLQPFALFQPQYALNGRPEKVMATNLLGRVDHLFGRMMVGDGSSGNRQVRIELQDDALPGVSITVQQIDGRLQVDFVCSNEQSRLQLNRAAPSLANQLAARLKQDVLVRVQTDDDEDLCLYEIVGTAFT</sequence>
<feature type="region of interest" description="Disordered" evidence="1">
    <location>
        <begin position="1"/>
        <end position="81"/>
    </location>
</feature>
<evidence type="ECO:0000313" key="4">
    <source>
        <dbReference type="Proteomes" id="UP000502041"/>
    </source>
</evidence>
<dbReference type="Proteomes" id="UP000502041">
    <property type="component" value="Chromosome"/>
</dbReference>
<dbReference type="AlphaFoldDB" id="A0A6H2H574"/>
<feature type="compositionally biased region" description="Basic and acidic residues" evidence="1">
    <location>
        <begin position="35"/>
        <end position="59"/>
    </location>
</feature>
<keyword evidence="4" id="KW-1185">Reference proteome</keyword>
<reference evidence="3 4" key="1">
    <citation type="submission" date="2020-04" db="EMBL/GenBank/DDBJ databases">
        <title>Complete genome of a Psychrophilic, Marine, Gas Vacuolate Bacterium Polaromonas vacuolata KCTC 22033T.</title>
        <authorList>
            <person name="Hwang K."/>
            <person name="Kim K.M."/>
        </authorList>
    </citation>
    <scope>NUCLEOTIDE SEQUENCE [LARGE SCALE GENOMIC DNA]</scope>
    <source>
        <strain evidence="3 4">KCTC 22033</strain>
    </source>
</reference>
<dbReference type="EMBL" id="CP051461">
    <property type="protein sequence ID" value="QJC54953.1"/>
    <property type="molecule type" value="Genomic_DNA"/>
</dbReference>
<dbReference type="RefSeq" id="WP_168920880.1">
    <property type="nucleotide sequence ID" value="NZ_CP051461.1"/>
</dbReference>